<name>A0AAN7WCG0_9PEZI</name>
<dbReference type="EMBL" id="JAVRQU010000013">
    <property type="protein sequence ID" value="KAK5695895.1"/>
    <property type="molecule type" value="Genomic_DNA"/>
</dbReference>
<protein>
    <recommendedName>
        <fullName evidence="4">F-box domain-containing protein</fullName>
    </recommendedName>
</protein>
<dbReference type="Proteomes" id="UP001310594">
    <property type="component" value="Unassembled WGS sequence"/>
</dbReference>
<gene>
    <name evidence="2" type="ORF">LTR97_008315</name>
</gene>
<accession>A0AAN7WCG0</accession>
<evidence type="ECO:0000313" key="2">
    <source>
        <dbReference type="EMBL" id="KAK5695895.1"/>
    </source>
</evidence>
<evidence type="ECO:0008006" key="4">
    <source>
        <dbReference type="Google" id="ProtNLM"/>
    </source>
</evidence>
<dbReference type="AlphaFoldDB" id="A0AAN7WCG0"/>
<proteinExistence type="predicted"/>
<sequence length="179" mass="20356">MEQALAAGADLGQDTSFSPAADGAKSKSSTQNDNPQPPNLLTIPAELRKDIYELVFKHSYSVVNLLEASPPSKNLLLTCKEIYYGTRQAYKTAYQIYWRDTQFTLDAYGPSIDRLSEADIASIRHIRLCLNNRRLDGRRLPDSLVYRVDLERHANREWWQTSTGGKRQLVDFPQVTRHG</sequence>
<organism evidence="2 3">
    <name type="scientific">Elasticomyces elasticus</name>
    <dbReference type="NCBI Taxonomy" id="574655"/>
    <lineage>
        <taxon>Eukaryota</taxon>
        <taxon>Fungi</taxon>
        <taxon>Dikarya</taxon>
        <taxon>Ascomycota</taxon>
        <taxon>Pezizomycotina</taxon>
        <taxon>Dothideomycetes</taxon>
        <taxon>Dothideomycetidae</taxon>
        <taxon>Mycosphaerellales</taxon>
        <taxon>Teratosphaeriaceae</taxon>
        <taxon>Elasticomyces</taxon>
    </lineage>
</organism>
<feature type="region of interest" description="Disordered" evidence="1">
    <location>
        <begin position="1"/>
        <end position="41"/>
    </location>
</feature>
<evidence type="ECO:0000313" key="3">
    <source>
        <dbReference type="Proteomes" id="UP001310594"/>
    </source>
</evidence>
<evidence type="ECO:0000256" key="1">
    <source>
        <dbReference type="SAM" id="MobiDB-lite"/>
    </source>
</evidence>
<reference evidence="2" key="1">
    <citation type="submission" date="2023-08" db="EMBL/GenBank/DDBJ databases">
        <title>Black Yeasts Isolated from many extreme environments.</title>
        <authorList>
            <person name="Coleine C."/>
            <person name="Stajich J.E."/>
            <person name="Selbmann L."/>
        </authorList>
    </citation>
    <scope>NUCLEOTIDE SEQUENCE</scope>
    <source>
        <strain evidence="2">CCFEE 5810</strain>
    </source>
</reference>
<comment type="caution">
    <text evidence="2">The sequence shown here is derived from an EMBL/GenBank/DDBJ whole genome shotgun (WGS) entry which is preliminary data.</text>
</comment>